<evidence type="ECO:0000256" key="1">
    <source>
        <dbReference type="SAM" id="SignalP"/>
    </source>
</evidence>
<reference evidence="2" key="2">
    <citation type="submission" date="2020-08" db="EMBL/GenBank/DDBJ databases">
        <authorList>
            <person name="Lai Q."/>
        </authorList>
    </citation>
    <scope>NUCLEOTIDE SEQUENCE</scope>
    <source>
        <strain evidence="2">S27-2</strain>
    </source>
</reference>
<gene>
    <name evidence="2" type="ORF">H8B19_18795</name>
</gene>
<feature type="chain" id="PRO_5035303451" evidence="1">
    <location>
        <begin position="32"/>
        <end position="110"/>
    </location>
</feature>
<keyword evidence="3" id="KW-1185">Reference proteome</keyword>
<sequence length="110" mass="12083">MKYLFSLSNTGRRLQSILPLLVALLSFASSANEFSPGSNKGLTSPETIAQKVLLQSPDNFDGDNPEPDFAVIWSSKHSPVVRYVAKRIIGQPSYITSVTLQEFLARAPPF</sequence>
<keyword evidence="1" id="KW-0732">Signal</keyword>
<protein>
    <submittedName>
        <fullName evidence="2">Uncharacterized protein</fullName>
    </submittedName>
</protein>
<feature type="signal peptide" evidence="1">
    <location>
        <begin position="1"/>
        <end position="31"/>
    </location>
</feature>
<organism evidence="2 3">
    <name type="scientific">Neptunicella marina</name>
    <dbReference type="NCBI Taxonomy" id="2125989"/>
    <lineage>
        <taxon>Bacteria</taxon>
        <taxon>Pseudomonadati</taxon>
        <taxon>Pseudomonadota</taxon>
        <taxon>Gammaproteobacteria</taxon>
        <taxon>Alteromonadales</taxon>
        <taxon>Alteromonadaceae</taxon>
        <taxon>Neptunicella</taxon>
    </lineage>
</organism>
<evidence type="ECO:0000313" key="3">
    <source>
        <dbReference type="Proteomes" id="UP000601768"/>
    </source>
</evidence>
<comment type="caution">
    <text evidence="2">The sequence shown here is derived from an EMBL/GenBank/DDBJ whole genome shotgun (WGS) entry which is preliminary data.</text>
</comment>
<proteinExistence type="predicted"/>
<dbReference type="EMBL" id="JACNEP010000038">
    <property type="protein sequence ID" value="MBC3767924.1"/>
    <property type="molecule type" value="Genomic_DNA"/>
</dbReference>
<dbReference type="RefSeq" id="WP_186508683.1">
    <property type="nucleotide sequence ID" value="NZ_JACNEP010000038.1"/>
</dbReference>
<name>A0A8J6IXU6_9ALTE</name>
<dbReference type="Proteomes" id="UP000601768">
    <property type="component" value="Unassembled WGS sequence"/>
</dbReference>
<accession>A0A8J6IXU6</accession>
<dbReference type="AlphaFoldDB" id="A0A8J6IXU6"/>
<evidence type="ECO:0000313" key="2">
    <source>
        <dbReference type="EMBL" id="MBC3767924.1"/>
    </source>
</evidence>
<reference evidence="2" key="1">
    <citation type="journal article" date="2018" name="Int. J. Syst. Evol. Microbiol.">
        <title>Neptunicella marina gen. nov., sp. nov., isolated from surface seawater.</title>
        <authorList>
            <person name="Liu X."/>
            <person name="Lai Q."/>
            <person name="Du Y."/>
            <person name="Zhang X."/>
            <person name="Liu Z."/>
            <person name="Sun F."/>
            <person name="Shao Z."/>
        </authorList>
    </citation>
    <scope>NUCLEOTIDE SEQUENCE</scope>
    <source>
        <strain evidence="2">S27-2</strain>
    </source>
</reference>